<dbReference type="PROSITE" id="PS50262">
    <property type="entry name" value="G_PROTEIN_RECEP_F1_2"/>
    <property type="match status" value="1"/>
</dbReference>
<reference evidence="12" key="1">
    <citation type="submission" date="2021-04" db="EMBL/GenBank/DDBJ databases">
        <authorList>
            <consortium name="Molecular Ecology Group"/>
        </authorList>
    </citation>
    <scope>NUCLEOTIDE SEQUENCE</scope>
</reference>
<feature type="transmembrane region" description="Helical" evidence="10">
    <location>
        <begin position="218"/>
        <end position="238"/>
    </location>
</feature>
<feature type="transmembrane region" description="Helical" evidence="10">
    <location>
        <begin position="168"/>
        <end position="190"/>
    </location>
</feature>
<evidence type="ECO:0000256" key="2">
    <source>
        <dbReference type="ARBA" id="ARBA00022475"/>
    </source>
</evidence>
<evidence type="ECO:0000256" key="5">
    <source>
        <dbReference type="ARBA" id="ARBA00023040"/>
    </source>
</evidence>
<dbReference type="Gene3D" id="1.20.1070.10">
    <property type="entry name" value="Rhodopsin 7-helix transmembrane proteins"/>
    <property type="match status" value="1"/>
</dbReference>
<feature type="domain" description="G-protein coupled receptors family 1 profile" evidence="11">
    <location>
        <begin position="15"/>
        <end position="277"/>
    </location>
</feature>
<evidence type="ECO:0000256" key="7">
    <source>
        <dbReference type="ARBA" id="ARBA00023170"/>
    </source>
</evidence>
<evidence type="ECO:0000256" key="8">
    <source>
        <dbReference type="ARBA" id="ARBA00023180"/>
    </source>
</evidence>
<dbReference type="PANTHER" id="PTHR24246">
    <property type="entry name" value="OLFACTORY RECEPTOR AND ADENOSINE RECEPTOR"/>
    <property type="match status" value="1"/>
</dbReference>
<accession>A0A8S3ZJ04</accession>
<protein>
    <recommendedName>
        <fullName evidence="11">G-protein coupled receptors family 1 profile domain-containing protein</fullName>
    </recommendedName>
</protein>
<proteinExistence type="predicted"/>
<keyword evidence="6 10" id="KW-0472">Membrane</keyword>
<feature type="transmembrane region" description="Helical" evidence="10">
    <location>
        <begin position="258"/>
        <end position="280"/>
    </location>
</feature>
<dbReference type="GO" id="GO:0005886">
    <property type="term" value="C:plasma membrane"/>
    <property type="evidence" value="ECO:0007669"/>
    <property type="project" value="UniProtKB-SubCell"/>
</dbReference>
<dbReference type="PANTHER" id="PTHR24246:SF27">
    <property type="entry name" value="ADENOSINE RECEPTOR, ISOFORM A"/>
    <property type="match status" value="1"/>
</dbReference>
<feature type="transmembrane region" description="Helical" evidence="10">
    <location>
        <begin position="6"/>
        <end position="24"/>
    </location>
</feature>
<dbReference type="AlphaFoldDB" id="A0A8S3ZJ04"/>
<feature type="transmembrane region" description="Helical" evidence="10">
    <location>
        <begin position="31"/>
        <end position="48"/>
    </location>
</feature>
<keyword evidence="8" id="KW-0325">Glycoprotein</keyword>
<gene>
    <name evidence="12" type="ORF">CUNI_LOCUS12724</name>
</gene>
<dbReference type="SUPFAM" id="SSF81321">
    <property type="entry name" value="Family A G protein-coupled receptor-like"/>
    <property type="match status" value="1"/>
</dbReference>
<keyword evidence="9" id="KW-0807">Transducer</keyword>
<feature type="transmembrane region" description="Helical" evidence="10">
    <location>
        <begin position="68"/>
        <end position="89"/>
    </location>
</feature>
<dbReference type="OrthoDB" id="6276488at2759"/>
<name>A0A8S3ZJ04_9EUPU</name>
<evidence type="ECO:0000256" key="10">
    <source>
        <dbReference type="SAM" id="Phobius"/>
    </source>
</evidence>
<dbReference type="EMBL" id="CAJHNH020002590">
    <property type="protein sequence ID" value="CAG5127166.1"/>
    <property type="molecule type" value="Genomic_DNA"/>
</dbReference>
<feature type="transmembrane region" description="Helical" evidence="10">
    <location>
        <begin position="110"/>
        <end position="132"/>
    </location>
</feature>
<dbReference type="InterPro" id="IPR000276">
    <property type="entry name" value="GPCR_Rhodpsn"/>
</dbReference>
<dbReference type="SMART" id="SM01381">
    <property type="entry name" value="7TM_GPCR_Srsx"/>
    <property type="match status" value="1"/>
</dbReference>
<organism evidence="12 13">
    <name type="scientific">Candidula unifasciata</name>
    <dbReference type="NCBI Taxonomy" id="100452"/>
    <lineage>
        <taxon>Eukaryota</taxon>
        <taxon>Metazoa</taxon>
        <taxon>Spiralia</taxon>
        <taxon>Lophotrochozoa</taxon>
        <taxon>Mollusca</taxon>
        <taxon>Gastropoda</taxon>
        <taxon>Heterobranchia</taxon>
        <taxon>Euthyneura</taxon>
        <taxon>Panpulmonata</taxon>
        <taxon>Eupulmonata</taxon>
        <taxon>Stylommatophora</taxon>
        <taxon>Helicina</taxon>
        <taxon>Helicoidea</taxon>
        <taxon>Geomitridae</taxon>
        <taxon>Candidula</taxon>
    </lineage>
</organism>
<evidence type="ECO:0000259" key="11">
    <source>
        <dbReference type="PROSITE" id="PS50262"/>
    </source>
</evidence>
<dbReference type="GO" id="GO:0004930">
    <property type="term" value="F:G protein-coupled receptor activity"/>
    <property type="evidence" value="ECO:0007669"/>
    <property type="project" value="UniProtKB-KW"/>
</dbReference>
<evidence type="ECO:0000256" key="9">
    <source>
        <dbReference type="ARBA" id="ARBA00023224"/>
    </source>
</evidence>
<evidence type="ECO:0000313" key="12">
    <source>
        <dbReference type="EMBL" id="CAG5127166.1"/>
    </source>
</evidence>
<keyword evidence="4 10" id="KW-1133">Transmembrane helix</keyword>
<dbReference type="InterPro" id="IPR017452">
    <property type="entry name" value="GPCR_Rhodpsn_7TM"/>
</dbReference>
<evidence type="ECO:0000256" key="6">
    <source>
        <dbReference type="ARBA" id="ARBA00023136"/>
    </source>
</evidence>
<keyword evidence="5" id="KW-0297">G-protein coupled receptor</keyword>
<keyword evidence="3 10" id="KW-0812">Transmembrane</keyword>
<evidence type="ECO:0000256" key="3">
    <source>
        <dbReference type="ARBA" id="ARBA00022692"/>
    </source>
</evidence>
<keyword evidence="2" id="KW-1003">Cell membrane</keyword>
<evidence type="ECO:0000313" key="13">
    <source>
        <dbReference type="Proteomes" id="UP000678393"/>
    </source>
</evidence>
<keyword evidence="7" id="KW-0675">Receptor</keyword>
<keyword evidence="13" id="KW-1185">Reference proteome</keyword>
<comment type="caution">
    <text evidence="12">The sequence shown here is derived from an EMBL/GenBank/DDBJ whole genome shotgun (WGS) entry which is preliminary data.</text>
</comment>
<evidence type="ECO:0000256" key="1">
    <source>
        <dbReference type="ARBA" id="ARBA00004651"/>
    </source>
</evidence>
<evidence type="ECO:0000256" key="4">
    <source>
        <dbReference type="ARBA" id="ARBA00022989"/>
    </source>
</evidence>
<comment type="subcellular location">
    <subcellularLocation>
        <location evidence="1">Cell membrane</location>
        <topology evidence="1">Multi-pass membrane protein</topology>
    </subcellularLocation>
</comment>
<dbReference type="Proteomes" id="UP000678393">
    <property type="component" value="Unassembled WGS sequence"/>
</dbReference>
<sequence>MLFVTPAISVVGIVGNVCSILVLAKQNWRKCSNILLLGLAVSDVMYLFGFNNIPKIIYTVFGKQSFLYSRYSSTVLFIFSEVCLIIDYSSGLISLTLPMLITIERLVTRTFIAVSGVFIFWYGNFIYTVFWFELGDKYDISVNKTVFVIVRSALFRQDRPTVYQIEEVWAYMSMRIPAVFTFIGCIVIGVKIKMASIKRRQLTGKQAKGSMNRTTKTLLAVCGVYTVTCAIASLPVVIPQYVSYSISEDSTTNICQVTYHIISTVVCVNSSCNFVIYIVFNKNFRVAYKALFIKGSKNNIAIRKR</sequence>